<organism evidence="1 2">
    <name type="scientific">Porphyridium purpureum</name>
    <name type="common">Red alga</name>
    <name type="synonym">Porphyridium cruentum</name>
    <dbReference type="NCBI Taxonomy" id="35688"/>
    <lineage>
        <taxon>Eukaryota</taxon>
        <taxon>Rhodophyta</taxon>
        <taxon>Bangiophyceae</taxon>
        <taxon>Porphyridiales</taxon>
        <taxon>Porphyridiaceae</taxon>
        <taxon>Porphyridium</taxon>
    </lineage>
</organism>
<name>A0A5J4YH07_PORPP</name>
<dbReference type="PANTHER" id="PTHR36172:SF1">
    <property type="entry name" value="RESOLVASE-RELATED"/>
    <property type="match status" value="1"/>
</dbReference>
<comment type="caution">
    <text evidence="1">The sequence shown here is derived from an EMBL/GenBank/DDBJ whole genome shotgun (WGS) entry which is preliminary data.</text>
</comment>
<dbReference type="EMBL" id="VRMN01000019">
    <property type="protein sequence ID" value="KAA8490721.1"/>
    <property type="molecule type" value="Genomic_DNA"/>
</dbReference>
<protein>
    <submittedName>
        <fullName evidence="1">Uncharacterized protein</fullName>
    </submittedName>
</protein>
<dbReference type="InterPro" id="IPR051491">
    <property type="entry name" value="Recombinase/Transposase-rel"/>
</dbReference>
<reference evidence="2" key="1">
    <citation type="journal article" date="2019" name="Nat. Commun.">
        <title>Expansion of phycobilisome linker gene families in mesophilic red algae.</title>
        <authorList>
            <person name="Lee J."/>
            <person name="Kim D."/>
            <person name="Bhattacharya D."/>
            <person name="Yoon H.S."/>
        </authorList>
    </citation>
    <scope>NUCLEOTIDE SEQUENCE [LARGE SCALE GENOMIC DNA]</scope>
    <source>
        <strain evidence="2">CCMP 1328</strain>
    </source>
</reference>
<sequence>MTPLNRKVRELLESPDRGLVFVPLQGTDFCIRAFGDASYATNADKSSQMGVAVFLGTRSGDRVHPLVMNSNKTNRVTYSVLGAELLALCVAFDWAESLQVELQHLLGADIPISLATDSQSLFSCIASKTTLDEKRLMIRLLVLREGFDQRHIDELALVPGRLNVADPLTKLMRSDIWTAIMTDGILPRYKTSRKEFADGVFCSRAKSTWFRERGKEAVPGRHVPVTSSALFAAWPRTSVGEQLLELRVSAKGLLQLPSGKEIEAVEKQLGAAVAASKDKVTSVLRVDQQLILELFRAARWTYNHCVALLNSPEAEADRRSSGNTVNVVQYLRSRVVNNGSNHVAANPWLRSIPHDIRDGACADAIAAFQACRSNVAAGNTLHFRLGFRSRKAHKSQFIFANNGLSSMWTSLSSRCRGPHPCGCGQVEVSV</sequence>
<gene>
    <name evidence="1" type="ORF">FVE85_4352</name>
</gene>
<dbReference type="Proteomes" id="UP000324585">
    <property type="component" value="Unassembled WGS sequence"/>
</dbReference>
<dbReference type="PANTHER" id="PTHR36172">
    <property type="match status" value="1"/>
</dbReference>
<accession>A0A5J4YH07</accession>
<dbReference type="OrthoDB" id="5242358at2759"/>
<evidence type="ECO:0000313" key="2">
    <source>
        <dbReference type="Proteomes" id="UP000324585"/>
    </source>
</evidence>
<keyword evidence="2" id="KW-1185">Reference proteome</keyword>
<proteinExistence type="predicted"/>
<evidence type="ECO:0000313" key="1">
    <source>
        <dbReference type="EMBL" id="KAA8490721.1"/>
    </source>
</evidence>
<dbReference type="AlphaFoldDB" id="A0A5J4YH07"/>